<name>A0A8J3CZ81_9BACT</name>
<dbReference type="AlphaFoldDB" id="A0A8J3CZ81"/>
<reference evidence="2 3" key="1">
    <citation type="journal article" date="2014" name="Int. J. Syst. Evol. Microbiol.">
        <title>Complete genome sequence of Corynebacterium casei LMG S-19264T (=DSM 44701T), isolated from a smear-ripened cheese.</title>
        <authorList>
            <consortium name="US DOE Joint Genome Institute (JGI-PGF)"/>
            <person name="Walter F."/>
            <person name="Albersmeier A."/>
            <person name="Kalinowski J."/>
            <person name="Ruckert C."/>
        </authorList>
    </citation>
    <scope>NUCLEOTIDE SEQUENCE [LARGE SCALE GENOMIC DNA]</scope>
    <source>
        <strain evidence="2 3">KCTC 12866</strain>
    </source>
</reference>
<evidence type="ECO:0000256" key="1">
    <source>
        <dbReference type="SAM" id="Phobius"/>
    </source>
</evidence>
<sequence>MADADAWAFIKNQSHNILDPAGLDHYVRRENMIMRWTLPLLFYITRSAVLILLIQGLLGCGFLYLFLREVFRSTGDRVLTVLMGLGLSNMFIFSWFFVDTIGYGDGFAYFFLMLALVSRKSLPIFIFLQIAFFTDERALIGAGCVILWWTTKEALPNQHKDHTFGNFLKKAFTPRTWVVIAGVGVYFAFRSYIMDTYFPHHTYSTVGEPVMFADAHRQGLGGSLWFAFEGMWLILGIAGFVLYRTGRFWLLAALTVAFVMLLITGIFVHDINRDYGYGFPLLLIANLILARCIPPAEYRKLVFVSAFFCIVSPMCYTMGYNKVIWAEPLPVKAMMALDRIKGWGTFD</sequence>
<gene>
    <name evidence="2" type="ORF">GCM10007390_00340</name>
</gene>
<protein>
    <submittedName>
        <fullName evidence="2">Uncharacterized protein</fullName>
    </submittedName>
</protein>
<organism evidence="2 3">
    <name type="scientific">Persicitalea jodogahamensis</name>
    <dbReference type="NCBI Taxonomy" id="402147"/>
    <lineage>
        <taxon>Bacteria</taxon>
        <taxon>Pseudomonadati</taxon>
        <taxon>Bacteroidota</taxon>
        <taxon>Cytophagia</taxon>
        <taxon>Cytophagales</taxon>
        <taxon>Spirosomataceae</taxon>
        <taxon>Persicitalea</taxon>
    </lineage>
</organism>
<feature type="transmembrane region" description="Helical" evidence="1">
    <location>
        <begin position="176"/>
        <end position="193"/>
    </location>
</feature>
<feature type="transmembrane region" description="Helical" evidence="1">
    <location>
        <begin position="248"/>
        <end position="269"/>
    </location>
</feature>
<feature type="transmembrane region" description="Helical" evidence="1">
    <location>
        <begin position="224"/>
        <end position="243"/>
    </location>
</feature>
<dbReference type="EMBL" id="BMXF01000001">
    <property type="protein sequence ID" value="GHB51718.1"/>
    <property type="molecule type" value="Genomic_DNA"/>
</dbReference>
<feature type="transmembrane region" description="Helical" evidence="1">
    <location>
        <begin position="40"/>
        <end position="66"/>
    </location>
</feature>
<keyword evidence="1" id="KW-1133">Transmembrane helix</keyword>
<accession>A0A8J3CZ81</accession>
<feature type="transmembrane region" description="Helical" evidence="1">
    <location>
        <begin position="275"/>
        <end position="294"/>
    </location>
</feature>
<proteinExistence type="predicted"/>
<keyword evidence="1" id="KW-0812">Transmembrane</keyword>
<evidence type="ECO:0000313" key="2">
    <source>
        <dbReference type="EMBL" id="GHB51718.1"/>
    </source>
</evidence>
<keyword evidence="3" id="KW-1185">Reference proteome</keyword>
<comment type="caution">
    <text evidence="2">The sequence shown here is derived from an EMBL/GenBank/DDBJ whole genome shotgun (WGS) entry which is preliminary data.</text>
</comment>
<feature type="transmembrane region" description="Helical" evidence="1">
    <location>
        <begin position="78"/>
        <end position="97"/>
    </location>
</feature>
<evidence type="ECO:0000313" key="3">
    <source>
        <dbReference type="Proteomes" id="UP000598271"/>
    </source>
</evidence>
<feature type="transmembrane region" description="Helical" evidence="1">
    <location>
        <begin position="109"/>
        <end position="133"/>
    </location>
</feature>
<keyword evidence="1" id="KW-0472">Membrane</keyword>
<feature type="transmembrane region" description="Helical" evidence="1">
    <location>
        <begin position="301"/>
        <end position="320"/>
    </location>
</feature>
<dbReference type="Proteomes" id="UP000598271">
    <property type="component" value="Unassembled WGS sequence"/>
</dbReference>